<evidence type="ECO:0000256" key="2">
    <source>
        <dbReference type="ARBA" id="ARBA00005954"/>
    </source>
</evidence>
<comment type="similarity">
    <text evidence="2">Belongs to the CWC21 family.</text>
</comment>
<dbReference type="OMA" id="FKAHQVH"/>
<keyword evidence="10" id="KW-1185">Reference proteome</keyword>
<dbReference type="OrthoDB" id="10267305at2759"/>
<feature type="region of interest" description="Disordered" evidence="7">
    <location>
        <begin position="1"/>
        <end position="52"/>
    </location>
</feature>
<feature type="compositionally biased region" description="Pro residues" evidence="7">
    <location>
        <begin position="260"/>
        <end position="273"/>
    </location>
</feature>
<dbReference type="CDD" id="cd21373">
    <property type="entry name" value="cwf21_SRRM2-like"/>
    <property type="match status" value="1"/>
</dbReference>
<dbReference type="PANTHER" id="PTHR36562">
    <property type="entry name" value="SERINE/ARGININE REPETITIVE MATRIX 2"/>
    <property type="match status" value="1"/>
</dbReference>
<feature type="domain" description="CWF21" evidence="8">
    <location>
        <begin position="52"/>
        <end position="97"/>
    </location>
</feature>
<feature type="compositionally biased region" description="Basic and acidic residues" evidence="7">
    <location>
        <begin position="155"/>
        <end position="216"/>
    </location>
</feature>
<dbReference type="InterPro" id="IPR013170">
    <property type="entry name" value="mRNA_splic_Cwf21_dom"/>
</dbReference>
<evidence type="ECO:0000256" key="3">
    <source>
        <dbReference type="ARBA" id="ARBA00022664"/>
    </source>
</evidence>
<dbReference type="STRING" id="1230383.A0A1M8A0E6"/>
<keyword evidence="6" id="KW-0539">Nucleus</keyword>
<dbReference type="GO" id="GO:0005681">
    <property type="term" value="C:spliceosomal complex"/>
    <property type="evidence" value="ECO:0007669"/>
    <property type="project" value="UniProtKB-KW"/>
</dbReference>
<keyword evidence="4" id="KW-0747">Spliceosome</keyword>
<dbReference type="Gene3D" id="6.10.140.420">
    <property type="match status" value="1"/>
</dbReference>
<feature type="compositionally biased region" description="Basic and acidic residues" evidence="7">
    <location>
        <begin position="244"/>
        <end position="253"/>
    </location>
</feature>
<dbReference type="PANTHER" id="PTHR36562:SF5">
    <property type="entry name" value="SERINE_ARGININE REPETITIVE MATRIX 2"/>
    <property type="match status" value="1"/>
</dbReference>
<feature type="compositionally biased region" description="Polar residues" evidence="7">
    <location>
        <begin position="10"/>
        <end position="23"/>
    </location>
</feature>
<dbReference type="InterPro" id="IPR051372">
    <property type="entry name" value="CWC21"/>
</dbReference>
<evidence type="ECO:0000313" key="10">
    <source>
        <dbReference type="Proteomes" id="UP000186303"/>
    </source>
</evidence>
<feature type="region of interest" description="Disordered" evidence="7">
    <location>
        <begin position="99"/>
        <end position="273"/>
    </location>
</feature>
<keyword evidence="5" id="KW-0508">mRNA splicing</keyword>
<comment type="subcellular location">
    <subcellularLocation>
        <location evidence="1">Nucleus</location>
    </subcellularLocation>
</comment>
<feature type="compositionally biased region" description="Basic and acidic residues" evidence="7">
    <location>
        <begin position="225"/>
        <end position="236"/>
    </location>
</feature>
<sequence>MYNGIGLQTARGSGTNGYVQKNLSHLRPRDPWPRPMEPEAKPRVAAPDAGILDHERRRKIELQCLELQDELEERGLPDEEIRARVDSLRQGLRARLARAPEQYGHATRAEVKQLRPSDTHARGAAKTRESESMQRALRIHPSYVEGQAFDPAWQEQRKLERHEARAQRHRAARDWEERPREADERPREADERPREADERPREADERPREADERPRDNGYASRRARVAEREPARETDVPSPPTHADSRAIRAYEDDAPVPSRTPSPPPLHTDGA</sequence>
<accession>A0A1M8A0E6</accession>
<dbReference type="GO" id="GO:0008380">
    <property type="term" value="P:RNA splicing"/>
    <property type="evidence" value="ECO:0007669"/>
    <property type="project" value="UniProtKB-KW"/>
</dbReference>
<dbReference type="Proteomes" id="UP000186303">
    <property type="component" value="Chromosome 1"/>
</dbReference>
<gene>
    <name evidence="9" type="ORF">MSYG_0256</name>
</gene>
<evidence type="ECO:0000313" key="9">
    <source>
        <dbReference type="EMBL" id="SHO75922.1"/>
    </source>
</evidence>
<evidence type="ECO:0000256" key="1">
    <source>
        <dbReference type="ARBA" id="ARBA00004123"/>
    </source>
</evidence>
<evidence type="ECO:0000256" key="4">
    <source>
        <dbReference type="ARBA" id="ARBA00022728"/>
    </source>
</evidence>
<dbReference type="AlphaFoldDB" id="A0A1M8A0E6"/>
<evidence type="ECO:0000256" key="7">
    <source>
        <dbReference type="SAM" id="MobiDB-lite"/>
    </source>
</evidence>
<evidence type="ECO:0000256" key="5">
    <source>
        <dbReference type="ARBA" id="ARBA00023187"/>
    </source>
</evidence>
<dbReference type="GO" id="GO:0006397">
    <property type="term" value="P:mRNA processing"/>
    <property type="evidence" value="ECO:0007669"/>
    <property type="project" value="UniProtKB-KW"/>
</dbReference>
<feature type="compositionally biased region" description="Basic and acidic residues" evidence="7">
    <location>
        <begin position="27"/>
        <end position="42"/>
    </location>
</feature>
<dbReference type="EMBL" id="LT671821">
    <property type="protein sequence ID" value="SHO75922.1"/>
    <property type="molecule type" value="Genomic_DNA"/>
</dbReference>
<reference evidence="10" key="1">
    <citation type="journal article" date="2017" name="Nucleic Acids Res.">
        <title>Proteogenomics produces comprehensive and highly accurate protein-coding gene annotation in a complete genome assembly of Malassezia sympodialis.</title>
        <authorList>
            <person name="Zhu Y."/>
            <person name="Engstroem P.G."/>
            <person name="Tellgren-Roth C."/>
            <person name="Baudo C.D."/>
            <person name="Kennell J.C."/>
            <person name="Sun S."/>
            <person name="Billmyre R.B."/>
            <person name="Schroeder M.S."/>
            <person name="Andersson A."/>
            <person name="Holm T."/>
            <person name="Sigurgeirsson B."/>
            <person name="Wu G."/>
            <person name="Sankaranarayanan S.R."/>
            <person name="Siddharthan R."/>
            <person name="Sanyal K."/>
            <person name="Lundeberg J."/>
            <person name="Nystedt B."/>
            <person name="Boekhout T."/>
            <person name="Dawson T.L. Jr."/>
            <person name="Heitman J."/>
            <person name="Scheynius A."/>
            <person name="Lehtioe J."/>
        </authorList>
    </citation>
    <scope>NUCLEOTIDE SEQUENCE [LARGE SCALE GENOMIC DNA]</scope>
    <source>
        <strain evidence="10">ATCC 42132</strain>
    </source>
</reference>
<keyword evidence="3" id="KW-0507">mRNA processing</keyword>
<dbReference type="SMART" id="SM01115">
    <property type="entry name" value="cwf21"/>
    <property type="match status" value="1"/>
</dbReference>
<feature type="compositionally biased region" description="Basic and acidic residues" evidence="7">
    <location>
        <begin position="107"/>
        <end position="132"/>
    </location>
</feature>
<organism evidence="9 10">
    <name type="scientific">Malassezia sympodialis (strain ATCC 42132)</name>
    <name type="common">Atopic eczema-associated yeast</name>
    <dbReference type="NCBI Taxonomy" id="1230383"/>
    <lineage>
        <taxon>Eukaryota</taxon>
        <taxon>Fungi</taxon>
        <taxon>Dikarya</taxon>
        <taxon>Basidiomycota</taxon>
        <taxon>Ustilaginomycotina</taxon>
        <taxon>Malasseziomycetes</taxon>
        <taxon>Malasseziales</taxon>
        <taxon>Malasseziaceae</taxon>
        <taxon>Malassezia</taxon>
    </lineage>
</organism>
<evidence type="ECO:0000259" key="8">
    <source>
        <dbReference type="SMART" id="SM01115"/>
    </source>
</evidence>
<proteinExistence type="inferred from homology"/>
<evidence type="ECO:0000256" key="6">
    <source>
        <dbReference type="ARBA" id="ARBA00023242"/>
    </source>
</evidence>
<name>A0A1M8A0E6_MALS4</name>
<dbReference type="Pfam" id="PF08312">
    <property type="entry name" value="cwf21"/>
    <property type="match status" value="1"/>
</dbReference>
<protein>
    <recommendedName>
        <fullName evidence="8">CWF21 domain-containing protein</fullName>
    </recommendedName>
</protein>
<dbReference type="VEuPathDB" id="FungiDB:MSYG_0256"/>